<evidence type="ECO:0000313" key="1">
    <source>
        <dbReference type="EMBL" id="GIY54095.1"/>
    </source>
</evidence>
<accession>A0AAV4U8S1</accession>
<dbReference type="AlphaFoldDB" id="A0AAV4U8S1"/>
<reference evidence="1 2" key="1">
    <citation type="submission" date="2021-06" db="EMBL/GenBank/DDBJ databases">
        <title>Caerostris darwini draft genome.</title>
        <authorList>
            <person name="Kono N."/>
            <person name="Arakawa K."/>
        </authorList>
    </citation>
    <scope>NUCLEOTIDE SEQUENCE [LARGE SCALE GENOMIC DNA]</scope>
</reference>
<gene>
    <name evidence="1" type="ORF">CDAR_253391</name>
</gene>
<organism evidence="1 2">
    <name type="scientific">Caerostris darwini</name>
    <dbReference type="NCBI Taxonomy" id="1538125"/>
    <lineage>
        <taxon>Eukaryota</taxon>
        <taxon>Metazoa</taxon>
        <taxon>Ecdysozoa</taxon>
        <taxon>Arthropoda</taxon>
        <taxon>Chelicerata</taxon>
        <taxon>Arachnida</taxon>
        <taxon>Araneae</taxon>
        <taxon>Araneomorphae</taxon>
        <taxon>Entelegynae</taxon>
        <taxon>Araneoidea</taxon>
        <taxon>Araneidae</taxon>
        <taxon>Caerostris</taxon>
    </lineage>
</organism>
<protein>
    <submittedName>
        <fullName evidence="1">Uncharacterized protein</fullName>
    </submittedName>
</protein>
<keyword evidence="2" id="KW-1185">Reference proteome</keyword>
<sequence length="114" mass="13081">MRLKWVPRVCVIVTKHPALGYYIRGLLLQVGNWAWGITTPPCKKSPLNHGWISPRRHGTKADLRIGTGNLRTFYRGGALNNLIGVFEKYKVDILAIQKIRWCDQGFLDKRCSVY</sequence>
<comment type="caution">
    <text evidence="1">The sequence shown here is derived from an EMBL/GenBank/DDBJ whole genome shotgun (WGS) entry which is preliminary data.</text>
</comment>
<proteinExistence type="predicted"/>
<dbReference type="EMBL" id="BPLQ01010872">
    <property type="protein sequence ID" value="GIY54095.1"/>
    <property type="molecule type" value="Genomic_DNA"/>
</dbReference>
<dbReference type="Proteomes" id="UP001054837">
    <property type="component" value="Unassembled WGS sequence"/>
</dbReference>
<name>A0AAV4U8S1_9ARAC</name>
<evidence type="ECO:0000313" key="2">
    <source>
        <dbReference type="Proteomes" id="UP001054837"/>
    </source>
</evidence>